<dbReference type="EMBL" id="JALN02000001">
    <property type="protein sequence ID" value="KDE99165.1"/>
    <property type="molecule type" value="Genomic_DNA"/>
</dbReference>
<evidence type="ECO:0000256" key="2">
    <source>
        <dbReference type="ARBA" id="ARBA00023125"/>
    </source>
</evidence>
<dbReference type="RefSeq" id="WP_051659975.1">
    <property type="nucleotide sequence ID" value="NZ_JALN02000001.1"/>
</dbReference>
<dbReference type="Gene3D" id="1.10.10.60">
    <property type="entry name" value="Homeodomain-like"/>
    <property type="match status" value="1"/>
</dbReference>
<keyword evidence="2" id="KW-0238">DNA-binding</keyword>
<keyword evidence="3" id="KW-0804">Transcription</keyword>
<reference evidence="5" key="1">
    <citation type="submission" date="2014-05" db="EMBL/GenBank/DDBJ databases">
        <title>Genome sequence of Mycobacterium aromaticivorans strain JS19b1T (= DSM 45407T).</title>
        <authorList>
            <person name="Kwak Y."/>
            <person name="Park G.-S."/>
            <person name="Li Q.X."/>
            <person name="Lee S.-E."/>
            <person name="Shin J.-H."/>
        </authorList>
    </citation>
    <scope>NUCLEOTIDE SEQUENCE [LARGE SCALE GENOMIC DNA]</scope>
    <source>
        <strain evidence="5">JS19b1</strain>
    </source>
</reference>
<dbReference type="InterPro" id="IPR029062">
    <property type="entry name" value="Class_I_gatase-like"/>
</dbReference>
<sequence length="338" mass="37037">MTTAQGPSTSRGRDKHVIAVLVVADSVALEVAVAQQIFGPPMPALAEVISDLESPYEVVLCGEHPRYLLPSGLEVGHLASLDAMNTADTVIVPGVAEPLTRRSGPVLASLDCAYRAGARMVSFCGGAFLLAQAGILDSRRATTHWILTKEFRDAFPRVRLDTDHLYIDDGPVHTSGGIFSATDLSLHLIALDRGQAIANDTGRILVSPPYRPGGQSQFVKDSIRIDHDSPTTALLQWIRDHLDQPITLAELAKRQHISQRSLVRHFRATTGMSVFDWITRERINRAKVLLETTDFRIGEVAAMVGFGTSETLRRNFDKAVGITASEYRHTFQSPSRQH</sequence>
<accession>A0A064CFR6</accession>
<gene>
    <name evidence="5" type="ORF">Y900_009420</name>
</gene>
<dbReference type="Proteomes" id="UP000022835">
    <property type="component" value="Unassembled WGS sequence"/>
</dbReference>
<keyword evidence="1" id="KW-0805">Transcription regulation</keyword>
<feature type="domain" description="HTH araC/xylS-type" evidence="4">
    <location>
        <begin position="232"/>
        <end position="330"/>
    </location>
</feature>
<dbReference type="PANTHER" id="PTHR43130:SF3">
    <property type="entry name" value="HTH-TYPE TRANSCRIPTIONAL REGULATOR RV1931C"/>
    <property type="match status" value="1"/>
</dbReference>
<dbReference type="GO" id="GO:0003700">
    <property type="term" value="F:DNA-binding transcription factor activity"/>
    <property type="evidence" value="ECO:0007669"/>
    <property type="project" value="InterPro"/>
</dbReference>
<dbReference type="SUPFAM" id="SSF46689">
    <property type="entry name" value="Homeodomain-like"/>
    <property type="match status" value="2"/>
</dbReference>
<dbReference type="PROSITE" id="PS01124">
    <property type="entry name" value="HTH_ARAC_FAMILY_2"/>
    <property type="match status" value="1"/>
</dbReference>
<dbReference type="PANTHER" id="PTHR43130">
    <property type="entry name" value="ARAC-FAMILY TRANSCRIPTIONAL REGULATOR"/>
    <property type="match status" value="1"/>
</dbReference>
<dbReference type="CDD" id="cd03137">
    <property type="entry name" value="GATase1_AraC_1"/>
    <property type="match status" value="1"/>
</dbReference>
<dbReference type="Pfam" id="PF01965">
    <property type="entry name" value="DJ-1_PfpI"/>
    <property type="match status" value="1"/>
</dbReference>
<dbReference type="eggNOG" id="COG4977">
    <property type="taxonomic scope" value="Bacteria"/>
</dbReference>
<dbReference type="SUPFAM" id="SSF52317">
    <property type="entry name" value="Class I glutamine amidotransferase-like"/>
    <property type="match status" value="1"/>
</dbReference>
<proteinExistence type="predicted"/>
<dbReference type="InterPro" id="IPR018062">
    <property type="entry name" value="HTH_AraC-typ_CS"/>
</dbReference>
<dbReference type="InterPro" id="IPR018060">
    <property type="entry name" value="HTH_AraC"/>
</dbReference>
<dbReference type="Gene3D" id="3.40.50.880">
    <property type="match status" value="1"/>
</dbReference>
<dbReference type="PROSITE" id="PS00041">
    <property type="entry name" value="HTH_ARAC_FAMILY_1"/>
    <property type="match status" value="1"/>
</dbReference>
<dbReference type="GO" id="GO:0043565">
    <property type="term" value="F:sequence-specific DNA binding"/>
    <property type="evidence" value="ECO:0007669"/>
    <property type="project" value="InterPro"/>
</dbReference>
<keyword evidence="6" id="KW-1185">Reference proteome</keyword>
<evidence type="ECO:0000313" key="6">
    <source>
        <dbReference type="Proteomes" id="UP000022835"/>
    </source>
</evidence>
<protein>
    <recommendedName>
        <fullName evidence="4">HTH araC/xylS-type domain-containing protein</fullName>
    </recommendedName>
</protein>
<organism evidence="5 6">
    <name type="scientific">Mycolicibacterium aromaticivorans JS19b1 = JCM 16368</name>
    <dbReference type="NCBI Taxonomy" id="1440774"/>
    <lineage>
        <taxon>Bacteria</taxon>
        <taxon>Bacillati</taxon>
        <taxon>Actinomycetota</taxon>
        <taxon>Actinomycetes</taxon>
        <taxon>Mycobacteriales</taxon>
        <taxon>Mycobacteriaceae</taxon>
        <taxon>Mycolicibacterium</taxon>
    </lineage>
</organism>
<dbReference type="SMART" id="SM00342">
    <property type="entry name" value="HTH_ARAC"/>
    <property type="match status" value="1"/>
</dbReference>
<dbReference type="STRING" id="1440774.Y900_009420"/>
<dbReference type="AlphaFoldDB" id="A0A064CFR6"/>
<evidence type="ECO:0000256" key="3">
    <source>
        <dbReference type="ARBA" id="ARBA00023163"/>
    </source>
</evidence>
<dbReference type="InterPro" id="IPR052158">
    <property type="entry name" value="INH-QAR"/>
</dbReference>
<evidence type="ECO:0000259" key="4">
    <source>
        <dbReference type="PROSITE" id="PS01124"/>
    </source>
</evidence>
<evidence type="ECO:0000313" key="5">
    <source>
        <dbReference type="EMBL" id="KDE99165.1"/>
    </source>
</evidence>
<name>A0A064CFR6_9MYCO</name>
<dbReference type="InterPro" id="IPR002818">
    <property type="entry name" value="DJ-1/PfpI"/>
</dbReference>
<evidence type="ECO:0000256" key="1">
    <source>
        <dbReference type="ARBA" id="ARBA00023015"/>
    </source>
</evidence>
<comment type="caution">
    <text evidence="5">The sequence shown here is derived from an EMBL/GenBank/DDBJ whole genome shotgun (WGS) entry which is preliminary data.</text>
</comment>
<dbReference type="OrthoDB" id="3992151at2"/>
<dbReference type="InterPro" id="IPR009057">
    <property type="entry name" value="Homeodomain-like_sf"/>
</dbReference>
<dbReference type="Pfam" id="PF12833">
    <property type="entry name" value="HTH_18"/>
    <property type="match status" value="1"/>
</dbReference>